<evidence type="ECO:0000313" key="2">
    <source>
        <dbReference type="EMBL" id="MFB9715744.1"/>
    </source>
</evidence>
<dbReference type="PANTHER" id="PTHR37809:SF1">
    <property type="entry name" value="RIBOSOMAL PROTEIN S12 METHYLTHIOTRANSFERASE ACCESSORY FACTOR YCAO"/>
    <property type="match status" value="1"/>
</dbReference>
<evidence type="ECO:0000259" key="1">
    <source>
        <dbReference type="PROSITE" id="PS51664"/>
    </source>
</evidence>
<dbReference type="Gene3D" id="3.30.1330.230">
    <property type="match status" value="1"/>
</dbReference>
<protein>
    <submittedName>
        <fullName evidence="2">YcaO-like family protein</fullName>
    </submittedName>
</protein>
<dbReference type="RefSeq" id="WP_376954866.1">
    <property type="nucleotide sequence ID" value="NZ_JBHMBH010000038.1"/>
</dbReference>
<sequence>MLNPVYAADDSGVVVVNAPVFMANGRGFEVAGGKGLGADQSFASCIGEGIERHFLTGVWQAKSTRASFEQITTSALDPKALGYPLRVNPPGQVPYTPQLPIEWVNGDCLTTGTHVSLPANLVFAPYTPAVGSGRFSMSSTNGAACGATLEDATVQSLLELVERDAFWFYSRTISQPSNIPVASIPREVQLLMRSFNGKFRIQELRNPFNIPVVQVTYESNLREGSRTARGTGATMTLESSIRRAFSECIQMYESLSTGLEVSPSPMDMRSIWYTGEVKEIFPEFFSESGRVEDSCYPKFSSNEALLQHLLESISAQSMHPYRHVLVETSTISVVKCLLPEVSVVDSSYFKTSSRFESFAQWAGTDLVHRDYSGSLFM</sequence>
<accession>A0ABV5UU77</accession>
<keyword evidence="3" id="KW-1185">Reference proteome</keyword>
<name>A0ABV5UU77_9MICC</name>
<dbReference type="PROSITE" id="PS51664">
    <property type="entry name" value="YCAO"/>
    <property type="match status" value="1"/>
</dbReference>
<organism evidence="2 3">
    <name type="scientific">Arthrobacter methylotrophus</name>
    <dbReference type="NCBI Taxonomy" id="121291"/>
    <lineage>
        <taxon>Bacteria</taxon>
        <taxon>Bacillati</taxon>
        <taxon>Actinomycetota</taxon>
        <taxon>Actinomycetes</taxon>
        <taxon>Micrococcales</taxon>
        <taxon>Micrococcaceae</taxon>
        <taxon>Arthrobacter</taxon>
    </lineage>
</organism>
<comment type="caution">
    <text evidence="2">The sequence shown here is derived from an EMBL/GenBank/DDBJ whole genome shotgun (WGS) entry which is preliminary data.</text>
</comment>
<dbReference type="EMBL" id="JBHMBH010000038">
    <property type="protein sequence ID" value="MFB9715744.1"/>
    <property type="molecule type" value="Genomic_DNA"/>
</dbReference>
<dbReference type="Proteomes" id="UP001589536">
    <property type="component" value="Unassembled WGS sequence"/>
</dbReference>
<gene>
    <name evidence="2" type="ORF">ACFFPI_16725</name>
</gene>
<feature type="domain" description="YcaO" evidence="1">
    <location>
        <begin position="33"/>
        <end position="377"/>
    </location>
</feature>
<proteinExistence type="predicted"/>
<evidence type="ECO:0000313" key="3">
    <source>
        <dbReference type="Proteomes" id="UP001589536"/>
    </source>
</evidence>
<dbReference type="InterPro" id="IPR003776">
    <property type="entry name" value="YcaO-like_dom"/>
</dbReference>
<dbReference type="Pfam" id="PF02624">
    <property type="entry name" value="YcaO"/>
    <property type="match status" value="1"/>
</dbReference>
<dbReference type="PANTHER" id="PTHR37809">
    <property type="entry name" value="RIBOSOMAL PROTEIN S12 METHYLTHIOTRANSFERASE ACCESSORY FACTOR YCAO"/>
    <property type="match status" value="1"/>
</dbReference>
<reference evidence="2 3" key="1">
    <citation type="submission" date="2024-09" db="EMBL/GenBank/DDBJ databases">
        <authorList>
            <person name="Sun Q."/>
            <person name="Mori K."/>
        </authorList>
    </citation>
    <scope>NUCLEOTIDE SEQUENCE [LARGE SCALE GENOMIC DNA]</scope>
    <source>
        <strain evidence="2 3">JCM 13519</strain>
    </source>
</reference>